<dbReference type="GO" id="GO:0045765">
    <property type="term" value="P:regulation of angiogenesis"/>
    <property type="evidence" value="ECO:0007669"/>
    <property type="project" value="InterPro"/>
</dbReference>
<dbReference type="Pfam" id="PF14822">
    <property type="entry name" value="Vasohibin"/>
    <property type="match status" value="1"/>
</dbReference>
<accession>A0A3Q3DED1</accession>
<proteinExistence type="predicted"/>
<evidence type="ECO:0000313" key="3">
    <source>
        <dbReference type="Ensembl" id="ENSHCOP00000009954.1"/>
    </source>
</evidence>
<reference evidence="3" key="2">
    <citation type="submission" date="2025-09" db="UniProtKB">
        <authorList>
            <consortium name="Ensembl"/>
        </authorList>
    </citation>
    <scope>IDENTIFICATION</scope>
</reference>
<feature type="region of interest" description="Disordered" evidence="2">
    <location>
        <begin position="1"/>
        <end position="54"/>
    </location>
</feature>
<dbReference type="PANTHER" id="PTHR15750:SF4">
    <property type="entry name" value="TUBULINYL-TYR CARBOXYPEPTIDASE 2"/>
    <property type="match status" value="1"/>
</dbReference>
<dbReference type="PANTHER" id="PTHR15750">
    <property type="entry name" value="VASOHIBIN-1-LIKE ISOFORM X2"/>
    <property type="match status" value="1"/>
</dbReference>
<feature type="active site" evidence="1">
    <location>
        <position position="164"/>
    </location>
</feature>
<protein>
    <submittedName>
        <fullName evidence="3">Vasohibin 2</fullName>
    </submittedName>
</protein>
<dbReference type="Proteomes" id="UP000264820">
    <property type="component" value="Unplaced"/>
</dbReference>
<evidence type="ECO:0000256" key="1">
    <source>
        <dbReference type="PIRSR" id="PIRSR628131-1"/>
    </source>
</evidence>
<dbReference type="GeneTree" id="ENSGT00390000012703"/>
<evidence type="ECO:0000256" key="2">
    <source>
        <dbReference type="SAM" id="MobiDB-lite"/>
    </source>
</evidence>
<keyword evidence="4" id="KW-1185">Reference proteome</keyword>
<feature type="active site" evidence="1">
    <location>
        <position position="199"/>
    </location>
</feature>
<sequence>MTGPDPPNRVAARSAKLSRHGRSKSSSAHCLLRRAAREDSSEGSSPNREEEEKDGGLLFHVNRAGFPIEGATWERMWAHVAAVHPEGQEMVDAIRNAAYLPKVRLTVNPCLLPMSVPDWLVVVQNFMKALQYPYLVSSVFFFFFFSRLMETAREMVRESLPIKCLEAVILGIYLTNGLTSLERFPISFKTQFSGHCFHHVVLGVYCNGRYGSLGMSRRSDLMDKPLNHRTLGELVDDFESSYKRYQHSLKKVKIGLYVPHDPHVCQAIEWKYLVLNATKMAAPEMRRELEKHGRDMRMKILKSSSAQSPIKERSRGKSLSPRRHRQGGSPQRRLGRRRDKSPACVETKSPELSTLTDGYQIRI</sequence>
<feature type="compositionally biased region" description="Basic residues" evidence="2">
    <location>
        <begin position="316"/>
        <end position="326"/>
    </location>
</feature>
<dbReference type="OMA" id="WERMWAH"/>
<reference evidence="3" key="1">
    <citation type="submission" date="2025-08" db="UniProtKB">
        <authorList>
            <consortium name="Ensembl"/>
        </authorList>
    </citation>
    <scope>IDENTIFICATION</scope>
</reference>
<feature type="region of interest" description="Disordered" evidence="2">
    <location>
        <begin position="300"/>
        <end position="357"/>
    </location>
</feature>
<dbReference type="InterPro" id="IPR028131">
    <property type="entry name" value="VASH1"/>
</dbReference>
<dbReference type="GO" id="GO:0005737">
    <property type="term" value="C:cytoplasm"/>
    <property type="evidence" value="ECO:0007669"/>
    <property type="project" value="InterPro"/>
</dbReference>
<dbReference type="AlphaFoldDB" id="A0A3Q3DED1"/>
<feature type="active site" evidence="1">
    <location>
        <position position="216"/>
    </location>
</feature>
<evidence type="ECO:0000313" key="4">
    <source>
        <dbReference type="Proteomes" id="UP000264820"/>
    </source>
</evidence>
<organism evidence="3 4">
    <name type="scientific">Hippocampus comes</name>
    <name type="common">Tiger tail seahorse</name>
    <dbReference type="NCBI Taxonomy" id="109280"/>
    <lineage>
        <taxon>Eukaryota</taxon>
        <taxon>Metazoa</taxon>
        <taxon>Chordata</taxon>
        <taxon>Craniata</taxon>
        <taxon>Vertebrata</taxon>
        <taxon>Euteleostomi</taxon>
        <taxon>Actinopterygii</taxon>
        <taxon>Neopterygii</taxon>
        <taxon>Teleostei</taxon>
        <taxon>Neoteleostei</taxon>
        <taxon>Acanthomorphata</taxon>
        <taxon>Syngnathiaria</taxon>
        <taxon>Syngnathiformes</taxon>
        <taxon>Syngnathoidei</taxon>
        <taxon>Syngnathidae</taxon>
        <taxon>Hippocampus</taxon>
    </lineage>
</organism>
<dbReference type="Ensembl" id="ENSHCOT00000016225.1">
    <property type="protein sequence ID" value="ENSHCOP00000009954.1"/>
    <property type="gene ID" value="ENSHCOG00000000357.1"/>
</dbReference>
<name>A0A3Q3DED1_HIPCM</name>